<reference evidence="1" key="1">
    <citation type="submission" date="2018-05" db="EMBL/GenBank/DDBJ databases">
        <authorList>
            <person name="Lanie J.A."/>
            <person name="Ng W.-L."/>
            <person name="Kazmierczak K.M."/>
            <person name="Andrzejewski T.M."/>
            <person name="Davidsen T.M."/>
            <person name="Wayne K.J."/>
            <person name="Tettelin H."/>
            <person name="Glass J.I."/>
            <person name="Rusch D."/>
            <person name="Podicherti R."/>
            <person name="Tsui H.-C.T."/>
            <person name="Winkler M.E."/>
        </authorList>
    </citation>
    <scope>NUCLEOTIDE SEQUENCE</scope>
</reference>
<feature type="non-terminal residue" evidence="1">
    <location>
        <position position="1"/>
    </location>
</feature>
<evidence type="ECO:0000313" key="1">
    <source>
        <dbReference type="EMBL" id="SVC11664.1"/>
    </source>
</evidence>
<dbReference type="EMBL" id="UINC01074456">
    <property type="protein sequence ID" value="SVC11664.1"/>
    <property type="molecule type" value="Genomic_DNA"/>
</dbReference>
<name>A0A382JH56_9ZZZZ</name>
<protein>
    <submittedName>
        <fullName evidence="1">Uncharacterized protein</fullName>
    </submittedName>
</protein>
<dbReference type="AlphaFoldDB" id="A0A382JH56"/>
<gene>
    <name evidence="1" type="ORF">METZ01_LOCUS264518</name>
</gene>
<proteinExistence type="predicted"/>
<organism evidence="1">
    <name type="scientific">marine metagenome</name>
    <dbReference type="NCBI Taxonomy" id="408172"/>
    <lineage>
        <taxon>unclassified sequences</taxon>
        <taxon>metagenomes</taxon>
        <taxon>ecological metagenomes</taxon>
    </lineage>
</organism>
<sequence length="28" mass="3056">KLLPESASLFLRIMAGKASIAQFDEGDF</sequence>
<accession>A0A382JH56</accession>